<evidence type="ECO:0000313" key="2">
    <source>
        <dbReference type="Proteomes" id="UP001558613"/>
    </source>
</evidence>
<dbReference type="Gene3D" id="3.30.420.40">
    <property type="match status" value="1"/>
</dbReference>
<protein>
    <submittedName>
        <fullName evidence="1">Uncharacterized protein</fullName>
    </submittedName>
</protein>
<gene>
    <name evidence="1" type="ORF">QQF64_031455</name>
</gene>
<evidence type="ECO:0000313" key="1">
    <source>
        <dbReference type="EMBL" id="KAL1269166.1"/>
    </source>
</evidence>
<organism evidence="1 2">
    <name type="scientific">Cirrhinus molitorella</name>
    <name type="common">mud carp</name>
    <dbReference type="NCBI Taxonomy" id="172907"/>
    <lineage>
        <taxon>Eukaryota</taxon>
        <taxon>Metazoa</taxon>
        <taxon>Chordata</taxon>
        <taxon>Craniata</taxon>
        <taxon>Vertebrata</taxon>
        <taxon>Euteleostomi</taxon>
        <taxon>Actinopterygii</taxon>
        <taxon>Neopterygii</taxon>
        <taxon>Teleostei</taxon>
        <taxon>Ostariophysi</taxon>
        <taxon>Cypriniformes</taxon>
        <taxon>Cyprinidae</taxon>
        <taxon>Labeoninae</taxon>
        <taxon>Labeonini</taxon>
        <taxon>Cirrhinus</taxon>
    </lineage>
</organism>
<reference evidence="1 2" key="1">
    <citation type="submission" date="2023-09" db="EMBL/GenBank/DDBJ databases">
        <authorList>
            <person name="Wang M."/>
        </authorList>
    </citation>
    <scope>NUCLEOTIDE SEQUENCE [LARGE SCALE GENOMIC DNA]</scope>
    <source>
        <strain evidence="1">GT-2023</strain>
        <tissue evidence="1">Liver</tissue>
    </source>
</reference>
<proteinExistence type="predicted"/>
<dbReference type="Proteomes" id="UP001558613">
    <property type="component" value="Unassembled WGS sequence"/>
</dbReference>
<sequence length="89" mass="9914">MYSCILVVSGGLLFHGAQEFLQHRILNKMPPSFHCLVENVDVITRPKWDAAGQSAAVQSVMFYMISILYSKGKTAPIETAQEELAFIKP</sequence>
<comment type="caution">
    <text evidence="1">The sequence shown here is derived from an EMBL/GenBank/DDBJ whole genome shotgun (WGS) entry which is preliminary data.</text>
</comment>
<keyword evidence="2" id="KW-1185">Reference proteome</keyword>
<accession>A0ABR3MX47</accession>
<name>A0ABR3MX47_9TELE</name>
<dbReference type="EMBL" id="JAYMGO010000008">
    <property type="protein sequence ID" value="KAL1269166.1"/>
    <property type="molecule type" value="Genomic_DNA"/>
</dbReference>